<evidence type="ECO:0000259" key="1">
    <source>
        <dbReference type="Pfam" id="PF00501"/>
    </source>
</evidence>
<keyword evidence="3" id="KW-1185">Reference proteome</keyword>
<dbReference type="Gene3D" id="3.40.50.12780">
    <property type="entry name" value="N-terminal domain of ligase-like"/>
    <property type="match status" value="1"/>
</dbReference>
<dbReference type="EMBL" id="AP026978">
    <property type="protein sequence ID" value="BDT99144.1"/>
    <property type="molecule type" value="Genomic_DNA"/>
</dbReference>
<dbReference type="InterPro" id="IPR000873">
    <property type="entry name" value="AMP-dep_synth/lig_dom"/>
</dbReference>
<dbReference type="PANTHER" id="PTHR43767:SF1">
    <property type="entry name" value="NONRIBOSOMAL PEPTIDE SYNTHASE PES1 (EUROFUNG)-RELATED"/>
    <property type="match status" value="1"/>
</dbReference>
<feature type="domain" description="AMP-dependent synthetase/ligase" evidence="1">
    <location>
        <begin position="14"/>
        <end position="408"/>
    </location>
</feature>
<dbReference type="PROSITE" id="PS00455">
    <property type="entry name" value="AMP_BINDING"/>
    <property type="match status" value="1"/>
</dbReference>
<dbReference type="InterPro" id="IPR050237">
    <property type="entry name" value="ATP-dep_AMP-bd_enzyme"/>
</dbReference>
<dbReference type="InterPro" id="IPR020845">
    <property type="entry name" value="AMP-binding_CS"/>
</dbReference>
<dbReference type="RefSeq" id="WP_281879249.1">
    <property type="nucleotide sequence ID" value="NZ_AP026978.1"/>
</dbReference>
<dbReference type="NCBIfam" id="NF006754">
    <property type="entry name" value="PRK09274.1"/>
    <property type="match status" value="1"/>
</dbReference>
<dbReference type="SUPFAM" id="SSF56801">
    <property type="entry name" value="Acetyl-CoA synthetase-like"/>
    <property type="match status" value="1"/>
</dbReference>
<name>A0ABM8CVZ1_9NOCA</name>
<dbReference type="PANTHER" id="PTHR43767">
    <property type="entry name" value="LONG-CHAIN-FATTY-ACID--COA LIGASE"/>
    <property type="match status" value="1"/>
</dbReference>
<organism evidence="2 3">
    <name type="scientific">Nocardia sputorum</name>
    <dbReference type="NCBI Taxonomy" id="2984338"/>
    <lineage>
        <taxon>Bacteria</taxon>
        <taxon>Bacillati</taxon>
        <taxon>Actinomycetota</taxon>
        <taxon>Actinomycetes</taxon>
        <taxon>Mycobacteriales</taxon>
        <taxon>Nocardiaceae</taxon>
        <taxon>Nocardia</taxon>
    </lineage>
</organism>
<sequence length="559" mass="60541">MTTGTSWQAIDRFRAVVRTDPTRVAVRYADGVGPDGLPAYRQLTYRELDAWSDTIAQRLAASGVGTGTRTIVLVLPSPELYAIMFGLLKLGAVAVVIDPGMGVRKMLRCLRAVDAEAFIGIPQAHALRVLFQRGFRTVRTAVTVGRRWFWRGESLREWGRTPTGPIPSGRPVTEDDLLFIAFTTGSTGPAKAVRLTHGNLAAMVEQVHVARGEVAPEVSLITLPLVGVLDLLLGSRCVLPPLIPSKVGATDPTHVVDAIQRFGVRTMFASPAVLIPLLEHLRVRPAALDSLDSVYSGGAPVPDWCIAGLREVLGADAKVVAGYGSTEALPMSTIESRELLDGLVERAHRGAGTCLGRPSHRVQARIVAITDDAIPTWARAEELAGGLVDTRGIGELVVAGPNVSPGYYWPPQANALGKIVDGDRIWHRTGDLAWIDEHGRIWFCGRKSQRVVTAHGPMFTVQVEQICNTVAGVARTALVGIGTRGSQRPVLCVELKPGADAEVVEVTLRAHTARFDLTRTITDFLVHPAFPVDIRHNAKIGREQLTVWAAERLRTDNRR</sequence>
<proteinExistence type="predicted"/>
<evidence type="ECO:0000313" key="3">
    <source>
        <dbReference type="Proteomes" id="UP001317870"/>
    </source>
</evidence>
<dbReference type="Pfam" id="PF00501">
    <property type="entry name" value="AMP-binding"/>
    <property type="match status" value="1"/>
</dbReference>
<protein>
    <submittedName>
        <fullName evidence="2">Peptide synthase</fullName>
    </submittedName>
</protein>
<gene>
    <name evidence="2" type="ORF">IFM12276_21730</name>
</gene>
<evidence type="ECO:0000313" key="2">
    <source>
        <dbReference type="EMBL" id="BDT99144.1"/>
    </source>
</evidence>
<reference evidence="2 3" key="1">
    <citation type="submission" date="2022-11" db="EMBL/GenBank/DDBJ databases">
        <title>Genome Sequencing of Nocardia sp. ON39_IFM12276 and assembly.</title>
        <authorList>
            <person name="Shimojima M."/>
            <person name="Toyokawa M."/>
            <person name="Uesaka K."/>
        </authorList>
    </citation>
    <scope>NUCLEOTIDE SEQUENCE [LARGE SCALE GENOMIC DNA]</scope>
    <source>
        <strain evidence="2 3">IFM 12276</strain>
    </source>
</reference>
<dbReference type="Proteomes" id="UP001317870">
    <property type="component" value="Chromosome"/>
</dbReference>
<dbReference type="InterPro" id="IPR042099">
    <property type="entry name" value="ANL_N_sf"/>
</dbReference>
<accession>A0ABM8CVZ1</accession>